<evidence type="ECO:0000256" key="2">
    <source>
        <dbReference type="SAM" id="MobiDB-lite"/>
    </source>
</evidence>
<keyword evidence="3" id="KW-0812">Transmembrane</keyword>
<keyword evidence="1" id="KW-0175">Coiled coil</keyword>
<reference evidence="4 5" key="1">
    <citation type="submission" date="2009-01" db="EMBL/GenBank/DDBJ databases">
        <authorList>
            <person name="Qin X."/>
            <person name="Bachman B."/>
            <person name="Battles P."/>
            <person name="Bell A."/>
            <person name="Bess C."/>
            <person name="Bickham C."/>
            <person name="Chaboub L."/>
            <person name="Chen D."/>
            <person name="Coyle M."/>
            <person name="Deiros D.R."/>
            <person name="Dinh H."/>
            <person name="Forbes L."/>
            <person name="Fowler G."/>
            <person name="Francisco L."/>
            <person name="Fu Q."/>
            <person name="Gubbala S."/>
            <person name="Hale W."/>
            <person name="Han Y."/>
            <person name="Hemphill L."/>
            <person name="Highlander S.K."/>
            <person name="Hirani K."/>
            <person name="Hogues M."/>
            <person name="Jackson L."/>
            <person name="Jakkamsetti A."/>
            <person name="Javaid M."/>
            <person name="Jiang H."/>
            <person name="Korchina V."/>
            <person name="Kovar C."/>
            <person name="Lara F."/>
            <person name="Lee S."/>
            <person name="Mata R."/>
            <person name="Mathew T."/>
            <person name="Moen C."/>
            <person name="Morales K."/>
            <person name="Munidasa M."/>
            <person name="Nazareth L."/>
            <person name="Ngo R."/>
            <person name="Nguyen L."/>
            <person name="Okwuonu G."/>
            <person name="Ongeri F."/>
            <person name="Patil S."/>
            <person name="Petrosino J."/>
            <person name="Pham C."/>
            <person name="Pham P."/>
            <person name="Pu L.-L."/>
            <person name="Puazo M."/>
            <person name="Raj R."/>
            <person name="Reid J."/>
            <person name="Rouhana J."/>
            <person name="Saada N."/>
            <person name="Shang Y."/>
            <person name="Simmons D."/>
            <person name="Thornton R."/>
            <person name="Warren J."/>
            <person name="Weissenberger G."/>
            <person name="Zhang J."/>
            <person name="Zhang L."/>
            <person name="Zhou C."/>
            <person name="Zhu D."/>
            <person name="Muzny D."/>
            <person name="Worley K."/>
            <person name="Gibbs R."/>
        </authorList>
    </citation>
    <scope>NUCLEOTIDE SEQUENCE [LARGE SCALE GENOMIC DNA]</scope>
    <source>
        <strain evidence="4 5">DSM 15434</strain>
    </source>
</reference>
<dbReference type="STRING" id="103621.GCA_001067145_00831"/>
<evidence type="ECO:0000256" key="1">
    <source>
        <dbReference type="SAM" id="Coils"/>
    </source>
</evidence>
<organism evidence="4 5">
    <name type="scientific">Actinomyces urogenitalis DSM 15434</name>
    <dbReference type="NCBI Taxonomy" id="525246"/>
    <lineage>
        <taxon>Bacteria</taxon>
        <taxon>Bacillati</taxon>
        <taxon>Actinomycetota</taxon>
        <taxon>Actinomycetes</taxon>
        <taxon>Actinomycetales</taxon>
        <taxon>Actinomycetaceae</taxon>
        <taxon>Actinomyces</taxon>
    </lineage>
</organism>
<evidence type="ECO:0000313" key="5">
    <source>
        <dbReference type="Proteomes" id="UP000004778"/>
    </source>
</evidence>
<feature type="transmembrane region" description="Helical" evidence="3">
    <location>
        <begin position="12"/>
        <end position="34"/>
    </location>
</feature>
<evidence type="ECO:0000313" key="4">
    <source>
        <dbReference type="EMBL" id="EEH65266.1"/>
    </source>
</evidence>
<sequence>MLQLGGPDGIAVPARVLILALVLLFAFVITFPALRGYLSQQAQYDAIMRQLQEARATSTALESELARWDDDAYVRAQARERLSYVMPGETTYVVVGADQFEDQTKAAAKAAAEAEAGSPWYSVLRESAEVAGATDEQAPPEESQRGWSTAVPTVPTPTPEPADESGAQ</sequence>
<keyword evidence="5" id="KW-1185">Reference proteome</keyword>
<dbReference type="Pfam" id="PF04977">
    <property type="entry name" value="DivIC"/>
    <property type="match status" value="1"/>
</dbReference>
<accession>C0W7N1</accession>
<dbReference type="AlphaFoldDB" id="C0W7N1"/>
<name>C0W7N1_9ACTO</name>
<keyword evidence="3" id="KW-1133">Transmembrane helix</keyword>
<dbReference type="eggNOG" id="COG2919">
    <property type="taxonomic scope" value="Bacteria"/>
</dbReference>
<feature type="region of interest" description="Disordered" evidence="2">
    <location>
        <begin position="127"/>
        <end position="168"/>
    </location>
</feature>
<comment type="caution">
    <text evidence="4">The sequence shown here is derived from an EMBL/GenBank/DDBJ whole genome shotgun (WGS) entry which is preliminary data.</text>
</comment>
<dbReference type="Proteomes" id="UP000004778">
    <property type="component" value="Unassembled WGS sequence"/>
</dbReference>
<protein>
    <submittedName>
        <fullName evidence="4">Septum formation initiator</fullName>
    </submittedName>
</protein>
<gene>
    <name evidence="4" type="ORF">HMPREF0058_1875</name>
</gene>
<dbReference type="EMBL" id="ACFH01000126">
    <property type="protein sequence ID" value="EEH65266.1"/>
    <property type="molecule type" value="Genomic_DNA"/>
</dbReference>
<keyword evidence="3" id="KW-0472">Membrane</keyword>
<dbReference type="HOGENOM" id="CLU_085342_4_1_11"/>
<evidence type="ECO:0000256" key="3">
    <source>
        <dbReference type="SAM" id="Phobius"/>
    </source>
</evidence>
<dbReference type="InterPro" id="IPR007060">
    <property type="entry name" value="FtsL/DivIC"/>
</dbReference>
<proteinExistence type="predicted"/>
<feature type="coiled-coil region" evidence="1">
    <location>
        <begin position="44"/>
        <end position="71"/>
    </location>
</feature>